<proteinExistence type="predicted"/>
<organism evidence="1 2">
    <name type="scientific">Pseudomonas brassicacearum</name>
    <dbReference type="NCBI Taxonomy" id="930166"/>
    <lineage>
        <taxon>Bacteria</taxon>
        <taxon>Pseudomonadati</taxon>
        <taxon>Pseudomonadota</taxon>
        <taxon>Gammaproteobacteria</taxon>
        <taxon>Pseudomonadales</taxon>
        <taxon>Pseudomonadaceae</taxon>
        <taxon>Pseudomonas</taxon>
    </lineage>
</organism>
<reference evidence="1 2" key="1">
    <citation type="submission" date="2016-10" db="EMBL/GenBank/DDBJ databases">
        <title>Comparative genome analysis of multiple Pseudomonas spp. focuses on biocontrol and plant growth promoting traits.</title>
        <authorList>
            <person name="Tao X.-Y."/>
            <person name="Taylor C.G."/>
        </authorList>
    </citation>
    <scope>NUCLEOTIDE SEQUENCE [LARGE SCALE GENOMIC DNA]</scope>
    <source>
        <strain evidence="1 2">38D4</strain>
    </source>
</reference>
<accession>A0A423J5K5</accession>
<gene>
    <name evidence="1" type="ORF">BK664_26605</name>
</gene>
<name>A0A423J5K5_9PSED</name>
<dbReference type="Proteomes" id="UP000286351">
    <property type="component" value="Unassembled WGS sequence"/>
</dbReference>
<sequence length="67" mass="7316">MRAIELLATRRNIDYSAFDLGFASDSAFLAVFKDMIGSPRAPGPSNHLTTGNRNQLPQNITCVILHA</sequence>
<evidence type="ECO:0000313" key="2">
    <source>
        <dbReference type="Proteomes" id="UP000286351"/>
    </source>
</evidence>
<dbReference type="AlphaFoldDB" id="A0A423J5K5"/>
<evidence type="ECO:0000313" key="1">
    <source>
        <dbReference type="EMBL" id="RON32959.1"/>
    </source>
</evidence>
<dbReference type="RefSeq" id="WP_409212709.1">
    <property type="nucleotide sequence ID" value="NZ_MOBO01000030.1"/>
</dbReference>
<protein>
    <submittedName>
        <fullName evidence="1">Uncharacterized protein</fullName>
    </submittedName>
</protein>
<dbReference type="EMBL" id="MOBO01000030">
    <property type="protein sequence ID" value="RON32959.1"/>
    <property type="molecule type" value="Genomic_DNA"/>
</dbReference>
<comment type="caution">
    <text evidence="1">The sequence shown here is derived from an EMBL/GenBank/DDBJ whole genome shotgun (WGS) entry which is preliminary data.</text>
</comment>